<accession>F0BBZ6</accession>
<evidence type="ECO:0000313" key="3">
    <source>
        <dbReference type="Proteomes" id="UP000003299"/>
    </source>
</evidence>
<reference evidence="2 3" key="1">
    <citation type="journal article" date="2011" name="BMC Genomics">
        <title>Comparative genomics reveals diversity among xanthomonads infecting tomato and pepper.</title>
        <authorList>
            <person name="Potnis N."/>
            <person name="Krasileva K."/>
            <person name="Chow V."/>
            <person name="Almeida N.F."/>
            <person name="Patil P.B."/>
            <person name="Ryan R.P."/>
            <person name="Sharlach M."/>
            <person name="Behlau F."/>
            <person name="Dow J.M."/>
            <person name="Momol M.T."/>
            <person name="White F.F."/>
            <person name="Preston J.F."/>
            <person name="Vinatzer B.A."/>
            <person name="Koebnik R."/>
            <person name="Setubal J.C."/>
            <person name="Norman D.J."/>
            <person name="Staskawicz B.J."/>
            <person name="Jones J.B."/>
        </authorList>
    </citation>
    <scope>NUCLEOTIDE SEQUENCE [LARGE SCALE GENOMIC DNA]</scope>
    <source>
        <strain evidence="2 3">ATCC 35937</strain>
    </source>
</reference>
<name>F0BBZ6_9XANT</name>
<sequence length="73" mass="8019">RRYRLCPLEAAGAIQTGAGRVGEHFHLGTKTSLLVSMWSHEYWEPVRTKCQTVVMAGTPPDASQVPVQAVMLP</sequence>
<proteinExistence type="predicted"/>
<feature type="non-terminal residue" evidence="2">
    <location>
        <position position="1"/>
    </location>
</feature>
<dbReference type="EMBL" id="AEQV01000048">
    <property type="protein sequence ID" value="EGD09967.1"/>
    <property type="molecule type" value="Genomic_DNA"/>
</dbReference>
<dbReference type="Proteomes" id="UP000003299">
    <property type="component" value="Unassembled WGS sequence"/>
</dbReference>
<dbReference type="EMBL" id="AEQV01000045">
    <property type="protein sequence ID" value="EGD10050.1"/>
    <property type="molecule type" value="Genomic_DNA"/>
</dbReference>
<evidence type="ECO:0000313" key="1">
    <source>
        <dbReference type="EMBL" id="EGD09967.1"/>
    </source>
</evidence>
<protein>
    <submittedName>
        <fullName evidence="2">Uncharacterized protein</fullName>
    </submittedName>
</protein>
<organism evidence="2 3">
    <name type="scientific">Xanthomonas vesicatoria ATCC 35937</name>
    <dbReference type="NCBI Taxonomy" id="925775"/>
    <lineage>
        <taxon>Bacteria</taxon>
        <taxon>Pseudomonadati</taxon>
        <taxon>Pseudomonadota</taxon>
        <taxon>Gammaproteobacteria</taxon>
        <taxon>Lysobacterales</taxon>
        <taxon>Lysobacteraceae</taxon>
        <taxon>Xanthomonas</taxon>
    </lineage>
</organism>
<dbReference type="AlphaFoldDB" id="F0BBZ6"/>
<gene>
    <name evidence="2" type="ORF">XVE_1620</name>
    <name evidence="1" type="ORF">XVE_1704</name>
</gene>
<comment type="caution">
    <text evidence="2">The sequence shown here is derived from an EMBL/GenBank/DDBJ whole genome shotgun (WGS) entry which is preliminary data.</text>
</comment>
<evidence type="ECO:0000313" key="2">
    <source>
        <dbReference type="EMBL" id="EGD10050.1"/>
    </source>
</evidence>